<dbReference type="InterPro" id="IPR038282">
    <property type="entry name" value="DUF2267_sf"/>
</dbReference>
<dbReference type="AlphaFoldDB" id="A0A1I4D744"/>
<dbReference type="Pfam" id="PF10025">
    <property type="entry name" value="DUF2267"/>
    <property type="match status" value="1"/>
</dbReference>
<protein>
    <submittedName>
        <fullName evidence="1">Uncharacterized conserved protein, DUF2267 family</fullName>
    </submittedName>
</protein>
<name>A0A1I4D744_9ACTN</name>
<evidence type="ECO:0000313" key="2">
    <source>
        <dbReference type="Proteomes" id="UP000199111"/>
    </source>
</evidence>
<dbReference type="RefSeq" id="WP_093891364.1">
    <property type="nucleotide sequence ID" value="NZ_FOQY01000039.1"/>
</dbReference>
<sequence>MECKEFFQTVAERAGLSREEAADLTRATLGALGERLSAGEARNLALQLPEPLRESLPVRDKSEQFGLHGFVVRVSNRTGLTVQEATGGVRAVLTTLRASIPDEVFDHAMSQLPGDFQEMVEPTT</sequence>
<dbReference type="GeneID" id="96302841"/>
<keyword evidence="2" id="KW-1185">Reference proteome</keyword>
<accession>A0A1I4D744</accession>
<dbReference type="EMBL" id="FOQY01000039">
    <property type="protein sequence ID" value="SFK88955.1"/>
    <property type="molecule type" value="Genomic_DNA"/>
</dbReference>
<gene>
    <name evidence="1" type="ORF">SAMN05216275_13968</name>
</gene>
<evidence type="ECO:0000313" key="1">
    <source>
        <dbReference type="EMBL" id="SFK88955.1"/>
    </source>
</evidence>
<organism evidence="1 2">
    <name type="scientific">Streptosporangium canum</name>
    <dbReference type="NCBI Taxonomy" id="324952"/>
    <lineage>
        <taxon>Bacteria</taxon>
        <taxon>Bacillati</taxon>
        <taxon>Actinomycetota</taxon>
        <taxon>Actinomycetes</taxon>
        <taxon>Streptosporangiales</taxon>
        <taxon>Streptosporangiaceae</taxon>
        <taxon>Streptosporangium</taxon>
    </lineage>
</organism>
<dbReference type="Proteomes" id="UP000199111">
    <property type="component" value="Unassembled WGS sequence"/>
</dbReference>
<dbReference type="Gene3D" id="1.10.490.110">
    <property type="entry name" value="Uncharacterized conserved protein DUF2267"/>
    <property type="match status" value="1"/>
</dbReference>
<proteinExistence type="predicted"/>
<reference evidence="2" key="1">
    <citation type="submission" date="2016-10" db="EMBL/GenBank/DDBJ databases">
        <authorList>
            <person name="Varghese N."/>
            <person name="Submissions S."/>
        </authorList>
    </citation>
    <scope>NUCLEOTIDE SEQUENCE [LARGE SCALE GENOMIC DNA]</scope>
    <source>
        <strain evidence="2">CGMCC 4.2126</strain>
    </source>
</reference>
<dbReference type="InterPro" id="IPR018727">
    <property type="entry name" value="DUF2267"/>
</dbReference>